<dbReference type="EMBL" id="AMSG01000006">
    <property type="protein sequence ID" value="EKF55547.1"/>
    <property type="molecule type" value="Genomic_DNA"/>
</dbReference>
<evidence type="ECO:0000313" key="2">
    <source>
        <dbReference type="EMBL" id="EKF55547.1"/>
    </source>
</evidence>
<gene>
    <name evidence="2" type="ORF">I215_06292</name>
</gene>
<keyword evidence="3" id="KW-1185">Reference proteome</keyword>
<evidence type="ECO:0000313" key="3">
    <source>
        <dbReference type="Proteomes" id="UP000007364"/>
    </source>
</evidence>
<evidence type="ECO:0000256" key="1">
    <source>
        <dbReference type="SAM" id="MobiDB-lite"/>
    </source>
</evidence>
<dbReference type="STRING" id="555500.I215_06292"/>
<proteinExistence type="predicted"/>
<comment type="caution">
    <text evidence="2">The sequence shown here is derived from an EMBL/GenBank/DDBJ whole genome shotgun (WGS) entry which is preliminary data.</text>
</comment>
<sequence length="78" mass="8889">MVLISCNNKKEKDTSSDVTEEVDTDQKTDESPQSEGINKEYKDLKITDVKLIKLNNPGNSWIAHTLKVTKGNYELNYQ</sequence>
<accession>K2QLB6</accession>
<feature type="region of interest" description="Disordered" evidence="1">
    <location>
        <begin position="1"/>
        <end position="39"/>
    </location>
</feature>
<protein>
    <submittedName>
        <fullName evidence="2">Uncharacterized protein</fullName>
    </submittedName>
</protein>
<reference evidence="2 3" key="1">
    <citation type="journal article" date="2012" name="J. Bacteriol.">
        <title>Genome Sequence of Galbibacter marinum Type Strain ck-I2-15.</title>
        <authorList>
            <person name="Lai Q."/>
            <person name="Li C."/>
            <person name="Shao Z."/>
        </authorList>
    </citation>
    <scope>NUCLEOTIDE SEQUENCE [LARGE SCALE GENOMIC DNA]</scope>
    <source>
        <strain evidence="3">ck-I2-15</strain>
    </source>
</reference>
<dbReference type="AlphaFoldDB" id="K2QLB6"/>
<name>K2QLB6_9FLAO</name>
<dbReference type="Proteomes" id="UP000007364">
    <property type="component" value="Unassembled WGS sequence"/>
</dbReference>
<organism evidence="2 3">
    <name type="scientific">Galbibacter marinus</name>
    <dbReference type="NCBI Taxonomy" id="555500"/>
    <lineage>
        <taxon>Bacteria</taxon>
        <taxon>Pseudomonadati</taxon>
        <taxon>Bacteroidota</taxon>
        <taxon>Flavobacteriia</taxon>
        <taxon>Flavobacteriales</taxon>
        <taxon>Flavobacteriaceae</taxon>
        <taxon>Galbibacter</taxon>
    </lineage>
</organism>